<dbReference type="Proteomes" id="UP001058974">
    <property type="component" value="Chromosome 5"/>
</dbReference>
<keyword evidence="4" id="KW-1185">Reference proteome</keyword>
<dbReference type="Gramene" id="Psat05G0133200-T1">
    <property type="protein sequence ID" value="KAI5404149.1"/>
    <property type="gene ID" value="KIW84_051332"/>
</dbReference>
<reference evidence="3 4" key="1">
    <citation type="journal article" date="2022" name="Nat. Genet.">
        <title>Improved pea reference genome and pan-genome highlight genomic features and evolutionary characteristics.</title>
        <authorList>
            <person name="Yang T."/>
            <person name="Liu R."/>
            <person name="Luo Y."/>
            <person name="Hu S."/>
            <person name="Wang D."/>
            <person name="Wang C."/>
            <person name="Pandey M.K."/>
            <person name="Ge S."/>
            <person name="Xu Q."/>
            <person name="Li N."/>
            <person name="Li G."/>
            <person name="Huang Y."/>
            <person name="Saxena R.K."/>
            <person name="Ji Y."/>
            <person name="Li M."/>
            <person name="Yan X."/>
            <person name="He Y."/>
            <person name="Liu Y."/>
            <person name="Wang X."/>
            <person name="Xiang C."/>
            <person name="Varshney R.K."/>
            <person name="Ding H."/>
            <person name="Gao S."/>
            <person name="Zong X."/>
        </authorList>
    </citation>
    <scope>NUCLEOTIDE SEQUENCE [LARGE SCALE GENOMIC DNA]</scope>
    <source>
        <strain evidence="3 4">cv. Zhongwan 6</strain>
    </source>
</reference>
<feature type="compositionally biased region" description="Acidic residues" evidence="1">
    <location>
        <begin position="385"/>
        <end position="399"/>
    </location>
</feature>
<sequence length="440" mass="50092">KEGKPKMSSWLARSLANSLRLDDEGNIENDVVTNPPTPSPRNYPQQNQSQDNAIESQSQHQQQHHHDDDDDDETQGRGVKEDLDEIKQTLTRQFWGMASFLAPPPTTSQSDHTFPRKLEEEHHQRQFDDAVISNPSLDMEQGALREDDPDPNSNTFGSDSDGDRDQEFDIPSAVGITEEVLTFALNIAMHPETWLDFPIDEEDDTDDFYMSEEQQEHALVVERLAPRLAALRIELCPCHMSESYFWKVYFVLLHSRLNKQDSEVLSTPRVMEARATWMQELHKQTKPEFEIFGRSDLYSRENVQHHDSTPSLSDDTYSDDMPHQTYGYRTDSLSVRADNESEKHTVESSGSHFSDKSVIEENPIIKNVNTDLKSGRRSQIIIQDYGDDDDDDWPEDDSDLGGYGGTTLPIVNEEDISFSDLEDDDFGIKHVSASPGSEVV</sequence>
<dbReference type="Pfam" id="PF03909">
    <property type="entry name" value="BSD"/>
    <property type="match status" value="1"/>
</dbReference>
<feature type="region of interest" description="Disordered" evidence="1">
    <location>
        <begin position="19"/>
        <end position="83"/>
    </location>
</feature>
<accession>A0A9D4WM74</accession>
<feature type="non-terminal residue" evidence="3">
    <location>
        <position position="440"/>
    </location>
</feature>
<feature type="region of interest" description="Disordered" evidence="1">
    <location>
        <begin position="99"/>
        <end position="168"/>
    </location>
</feature>
<feature type="compositionally biased region" description="Basic and acidic residues" evidence="1">
    <location>
        <begin position="337"/>
        <end position="346"/>
    </location>
</feature>
<feature type="compositionally biased region" description="Basic and acidic residues" evidence="1">
    <location>
        <begin position="74"/>
        <end position="83"/>
    </location>
</feature>
<dbReference type="AlphaFoldDB" id="A0A9D4WM74"/>
<feature type="region of interest" description="Disordered" evidence="1">
    <location>
        <begin position="302"/>
        <end position="355"/>
    </location>
</feature>
<dbReference type="InterPro" id="IPR005607">
    <property type="entry name" value="BSD_dom"/>
</dbReference>
<feature type="compositionally biased region" description="Basic and acidic residues" evidence="1">
    <location>
        <begin position="113"/>
        <end position="128"/>
    </location>
</feature>
<evidence type="ECO:0000259" key="2">
    <source>
        <dbReference type="PROSITE" id="PS50858"/>
    </source>
</evidence>
<evidence type="ECO:0000313" key="3">
    <source>
        <dbReference type="EMBL" id="KAI5404149.1"/>
    </source>
</evidence>
<evidence type="ECO:0000256" key="1">
    <source>
        <dbReference type="SAM" id="MobiDB-lite"/>
    </source>
</evidence>
<dbReference type="InterPro" id="IPR035925">
    <property type="entry name" value="BSD_dom_sf"/>
</dbReference>
<gene>
    <name evidence="3" type="ORF">KIW84_051332</name>
</gene>
<evidence type="ECO:0000313" key="4">
    <source>
        <dbReference type="Proteomes" id="UP001058974"/>
    </source>
</evidence>
<feature type="region of interest" description="Disordered" evidence="1">
    <location>
        <begin position="384"/>
        <end position="408"/>
    </location>
</feature>
<protein>
    <recommendedName>
        <fullName evidence="2">BSD domain-containing protein</fullName>
    </recommendedName>
</protein>
<dbReference type="SUPFAM" id="SSF140383">
    <property type="entry name" value="BSD domain-like"/>
    <property type="match status" value="1"/>
</dbReference>
<dbReference type="Gene3D" id="1.10.3970.10">
    <property type="entry name" value="BSD domain"/>
    <property type="match status" value="1"/>
</dbReference>
<feature type="domain" description="BSD" evidence="2">
    <location>
        <begin position="205"/>
        <end position="257"/>
    </location>
</feature>
<proteinExistence type="predicted"/>
<feature type="compositionally biased region" description="Polar residues" evidence="1">
    <location>
        <begin position="42"/>
        <end position="58"/>
    </location>
</feature>
<comment type="caution">
    <text evidence="3">The sequence shown here is derived from an EMBL/GenBank/DDBJ whole genome shotgun (WGS) entry which is preliminary data.</text>
</comment>
<dbReference type="EMBL" id="JAMSHJ010000005">
    <property type="protein sequence ID" value="KAI5404149.1"/>
    <property type="molecule type" value="Genomic_DNA"/>
</dbReference>
<organism evidence="3 4">
    <name type="scientific">Pisum sativum</name>
    <name type="common">Garden pea</name>
    <name type="synonym">Lathyrus oleraceus</name>
    <dbReference type="NCBI Taxonomy" id="3888"/>
    <lineage>
        <taxon>Eukaryota</taxon>
        <taxon>Viridiplantae</taxon>
        <taxon>Streptophyta</taxon>
        <taxon>Embryophyta</taxon>
        <taxon>Tracheophyta</taxon>
        <taxon>Spermatophyta</taxon>
        <taxon>Magnoliopsida</taxon>
        <taxon>eudicotyledons</taxon>
        <taxon>Gunneridae</taxon>
        <taxon>Pentapetalae</taxon>
        <taxon>rosids</taxon>
        <taxon>fabids</taxon>
        <taxon>Fabales</taxon>
        <taxon>Fabaceae</taxon>
        <taxon>Papilionoideae</taxon>
        <taxon>50 kb inversion clade</taxon>
        <taxon>NPAAA clade</taxon>
        <taxon>Hologalegina</taxon>
        <taxon>IRL clade</taxon>
        <taxon>Fabeae</taxon>
        <taxon>Lathyrus</taxon>
    </lineage>
</organism>
<dbReference type="PANTHER" id="PTHR31923">
    <property type="entry name" value="BSD DOMAIN-CONTAINING PROTEIN"/>
    <property type="match status" value="1"/>
</dbReference>
<dbReference type="PANTHER" id="PTHR31923:SF27">
    <property type="entry name" value="BSD DOMAIN-CONTAINING PROTEIN"/>
    <property type="match status" value="1"/>
</dbReference>
<name>A0A9D4WM74_PEA</name>
<dbReference type="SMART" id="SM00751">
    <property type="entry name" value="BSD"/>
    <property type="match status" value="1"/>
</dbReference>
<dbReference type="PROSITE" id="PS50858">
    <property type="entry name" value="BSD"/>
    <property type="match status" value="1"/>
</dbReference>